<keyword evidence="2 4" id="KW-0067">ATP-binding</keyword>
<dbReference type="PANTHER" id="PTHR42794">
    <property type="entry name" value="HEMIN IMPORT ATP-BINDING PROTEIN HMUV"/>
    <property type="match status" value="1"/>
</dbReference>
<reference evidence="4" key="1">
    <citation type="journal article" date="2021" name="PeerJ">
        <title>Extensive microbial diversity within the chicken gut microbiome revealed by metagenomics and culture.</title>
        <authorList>
            <person name="Gilroy R."/>
            <person name="Ravi A."/>
            <person name="Getino M."/>
            <person name="Pursley I."/>
            <person name="Horton D.L."/>
            <person name="Alikhan N.F."/>
            <person name="Baker D."/>
            <person name="Gharbi K."/>
            <person name="Hall N."/>
            <person name="Watson M."/>
            <person name="Adriaenssens E.M."/>
            <person name="Foster-Nyarko E."/>
            <person name="Jarju S."/>
            <person name="Secka A."/>
            <person name="Antonio M."/>
            <person name="Oren A."/>
            <person name="Chaudhuri R.R."/>
            <person name="La Ragione R."/>
            <person name="Hildebrand F."/>
            <person name="Pallen M.J."/>
        </authorList>
    </citation>
    <scope>NUCLEOTIDE SEQUENCE</scope>
    <source>
        <strain evidence="4">ChiGjej2B2-19336</strain>
    </source>
</reference>
<gene>
    <name evidence="4" type="ORF">K8W16_05305</name>
</gene>
<feature type="non-terminal residue" evidence="4">
    <location>
        <position position="1"/>
    </location>
</feature>
<evidence type="ECO:0000313" key="4">
    <source>
        <dbReference type="EMBL" id="HJD97043.1"/>
    </source>
</evidence>
<feature type="domain" description="ABC transporter" evidence="3">
    <location>
        <begin position="11"/>
        <end position="106"/>
    </location>
</feature>
<comment type="caution">
    <text evidence="4">The sequence shown here is derived from an EMBL/GenBank/DDBJ whole genome shotgun (WGS) entry which is preliminary data.</text>
</comment>
<dbReference type="RefSeq" id="WP_304121834.1">
    <property type="nucleotide sequence ID" value="NZ_DYZA01000099.1"/>
</dbReference>
<dbReference type="InterPro" id="IPR027417">
    <property type="entry name" value="P-loop_NTPase"/>
</dbReference>
<dbReference type="PROSITE" id="PS00211">
    <property type="entry name" value="ABC_TRANSPORTER_1"/>
    <property type="match status" value="1"/>
</dbReference>
<dbReference type="Proteomes" id="UP000698963">
    <property type="component" value="Unassembled WGS sequence"/>
</dbReference>
<dbReference type="InterPro" id="IPR017871">
    <property type="entry name" value="ABC_transporter-like_CS"/>
</dbReference>
<protein>
    <submittedName>
        <fullName evidence="4">ABC transporter ATP-binding protein</fullName>
    </submittedName>
</protein>
<dbReference type="InterPro" id="IPR003439">
    <property type="entry name" value="ABC_transporter-like_ATP-bd"/>
</dbReference>
<proteinExistence type="predicted"/>
<sequence length="196" mass="21757">RGVDIAHMPPARLARHVAYVPQEHRQPFPFLVRDMVLMGRSPHMSGWFRTRKKDADIAAEAMERIGIGALADAACNQLSGGQRQLVLIARAMAQQTPLILLDEPTSALDFRNQLAVWKVLREVADQGVAVLVCCHDPNHILWFCDRAALLHEGSLVAEGSVKEALTQDMLQAVYGKECVRISTPSIDMVCPQRAER</sequence>
<dbReference type="GO" id="GO:0005524">
    <property type="term" value="F:ATP binding"/>
    <property type="evidence" value="ECO:0007669"/>
    <property type="project" value="UniProtKB-KW"/>
</dbReference>
<name>A0A921AVT6_9BACT</name>
<reference evidence="4" key="2">
    <citation type="submission" date="2021-09" db="EMBL/GenBank/DDBJ databases">
        <authorList>
            <person name="Gilroy R."/>
        </authorList>
    </citation>
    <scope>NUCLEOTIDE SEQUENCE</scope>
    <source>
        <strain evidence="4">ChiGjej2B2-19336</strain>
    </source>
</reference>
<accession>A0A921AVT6</accession>
<dbReference type="PANTHER" id="PTHR42794:SF2">
    <property type="entry name" value="ABC TRANSPORTER ATP-BINDING PROTEIN"/>
    <property type="match status" value="1"/>
</dbReference>
<evidence type="ECO:0000259" key="3">
    <source>
        <dbReference type="Pfam" id="PF00005"/>
    </source>
</evidence>
<evidence type="ECO:0000256" key="1">
    <source>
        <dbReference type="ARBA" id="ARBA00022741"/>
    </source>
</evidence>
<dbReference type="GO" id="GO:0016887">
    <property type="term" value="F:ATP hydrolysis activity"/>
    <property type="evidence" value="ECO:0007669"/>
    <property type="project" value="InterPro"/>
</dbReference>
<dbReference type="AlphaFoldDB" id="A0A921AVT6"/>
<dbReference type="SUPFAM" id="SSF52540">
    <property type="entry name" value="P-loop containing nucleoside triphosphate hydrolases"/>
    <property type="match status" value="1"/>
</dbReference>
<evidence type="ECO:0000256" key="2">
    <source>
        <dbReference type="ARBA" id="ARBA00022840"/>
    </source>
</evidence>
<dbReference type="Pfam" id="PF00005">
    <property type="entry name" value="ABC_tran"/>
    <property type="match status" value="1"/>
</dbReference>
<evidence type="ECO:0000313" key="5">
    <source>
        <dbReference type="Proteomes" id="UP000698963"/>
    </source>
</evidence>
<keyword evidence="1" id="KW-0547">Nucleotide-binding</keyword>
<dbReference type="EMBL" id="DYZA01000099">
    <property type="protein sequence ID" value="HJD97043.1"/>
    <property type="molecule type" value="Genomic_DNA"/>
</dbReference>
<organism evidence="4 5">
    <name type="scientific">Mailhella massiliensis</name>
    <dbReference type="NCBI Taxonomy" id="1903261"/>
    <lineage>
        <taxon>Bacteria</taxon>
        <taxon>Pseudomonadati</taxon>
        <taxon>Thermodesulfobacteriota</taxon>
        <taxon>Desulfovibrionia</taxon>
        <taxon>Desulfovibrionales</taxon>
        <taxon>Desulfovibrionaceae</taxon>
        <taxon>Mailhella</taxon>
    </lineage>
</organism>
<dbReference type="Gene3D" id="3.40.50.300">
    <property type="entry name" value="P-loop containing nucleotide triphosphate hydrolases"/>
    <property type="match status" value="1"/>
</dbReference>